<evidence type="ECO:0000256" key="4">
    <source>
        <dbReference type="ARBA" id="ARBA00023172"/>
    </source>
</evidence>
<dbReference type="SMART" id="SM00278">
    <property type="entry name" value="HhH1"/>
    <property type="match status" value="2"/>
</dbReference>
<dbReference type="Gene3D" id="1.10.150.20">
    <property type="entry name" value="5' to 3' exonuclease, C-terminal subdomain"/>
    <property type="match status" value="1"/>
</dbReference>
<dbReference type="SUPFAM" id="SSF47781">
    <property type="entry name" value="RuvA domain 2-like"/>
    <property type="match status" value="1"/>
</dbReference>
<reference evidence="9" key="1">
    <citation type="submission" date="2015-02" db="EMBL/GenBank/DDBJ databases">
        <title>Description and complete genome sequence of the first cultured representative of the subdivision 5 of the Verrucomicrobia phylum.</title>
        <authorList>
            <person name="Spring S."/>
            <person name="Bunk B."/>
            <person name="Sproer C."/>
            <person name="Klenk H.-P."/>
        </authorList>
    </citation>
    <scope>NUCLEOTIDE SEQUENCE [LARGE SCALE GENOMIC DNA]</scope>
    <source>
        <strain evidence="9">L21-Fru-AB</strain>
    </source>
</reference>
<feature type="domain" description="Helix-hairpin-helix DNA-binding motif class 1" evidence="7">
    <location>
        <begin position="108"/>
        <end position="127"/>
    </location>
</feature>
<organism evidence="8 9">
    <name type="scientific">Kiritimatiella glycovorans</name>
    <dbReference type="NCBI Taxonomy" id="1307763"/>
    <lineage>
        <taxon>Bacteria</taxon>
        <taxon>Pseudomonadati</taxon>
        <taxon>Kiritimatiellota</taxon>
        <taxon>Kiritimatiellia</taxon>
        <taxon>Kiritimatiellales</taxon>
        <taxon>Kiritimatiellaceae</taxon>
        <taxon>Kiritimatiella</taxon>
    </lineage>
</organism>
<evidence type="ECO:0000313" key="8">
    <source>
        <dbReference type="EMBL" id="AKJ65655.1"/>
    </source>
</evidence>
<dbReference type="InterPro" id="IPR010994">
    <property type="entry name" value="RuvA_2-like"/>
</dbReference>
<keyword evidence="8" id="KW-0347">Helicase</keyword>
<dbReference type="InterPro" id="IPR012340">
    <property type="entry name" value="NA-bd_OB-fold"/>
</dbReference>
<evidence type="ECO:0000256" key="6">
    <source>
        <dbReference type="HAMAP-Rule" id="MF_00031"/>
    </source>
</evidence>
<dbReference type="GO" id="GO:0048476">
    <property type="term" value="C:Holliday junction resolvase complex"/>
    <property type="evidence" value="ECO:0007669"/>
    <property type="project" value="UniProtKB-UniRule"/>
</dbReference>
<dbReference type="Gene3D" id="1.10.8.10">
    <property type="entry name" value="DNA helicase RuvA subunit, C-terminal domain"/>
    <property type="match status" value="1"/>
</dbReference>
<comment type="domain">
    <text evidence="6">Has three domains with a flexible linker between the domains II and III and assumes an 'L' shape. Domain III is highly mobile and contacts RuvB.</text>
</comment>
<dbReference type="GO" id="GO:0005737">
    <property type="term" value="C:cytoplasm"/>
    <property type="evidence" value="ECO:0007669"/>
    <property type="project" value="UniProtKB-SubCell"/>
</dbReference>
<accession>A0A0G3ELJ1</accession>
<evidence type="ECO:0000256" key="2">
    <source>
        <dbReference type="ARBA" id="ARBA00022763"/>
    </source>
</evidence>
<dbReference type="OrthoDB" id="5293449at2"/>
<dbReference type="Gene3D" id="2.40.50.140">
    <property type="entry name" value="Nucleic acid-binding proteins"/>
    <property type="match status" value="1"/>
</dbReference>
<dbReference type="Pfam" id="PF14520">
    <property type="entry name" value="HHH_5"/>
    <property type="match status" value="1"/>
</dbReference>
<sequence length="196" mass="21264">MIAFLDGTLCDKAPTRAVVDAGGVGYEVFIPLGTYDRLPRLGERCRVLIHDHVREDAHLLFGFGTEEEKDLFERLIGVTGLGPKLAISVLSGLPPRELKRALVEGDAKRLGTISGIGKKTAERMVLELRDKFTAGEKFEAVSGEASGGDTRMSDAALALVSLGYKEDQARKMLRAAEKDITEQTTVEEIVRHALAG</sequence>
<dbReference type="InterPro" id="IPR013849">
    <property type="entry name" value="DNA_helicase_Holl-junc_RuvA_I"/>
</dbReference>
<evidence type="ECO:0000256" key="1">
    <source>
        <dbReference type="ARBA" id="ARBA00022490"/>
    </source>
</evidence>
<dbReference type="InterPro" id="IPR000085">
    <property type="entry name" value="RuvA"/>
</dbReference>
<dbReference type="SUPFAM" id="SSF50249">
    <property type="entry name" value="Nucleic acid-binding proteins"/>
    <property type="match status" value="1"/>
</dbReference>
<dbReference type="SUPFAM" id="SSF46929">
    <property type="entry name" value="DNA helicase RuvA subunit, C-terminal domain"/>
    <property type="match status" value="1"/>
</dbReference>
<dbReference type="RefSeq" id="WP_052882856.1">
    <property type="nucleotide sequence ID" value="NZ_CP010904.1"/>
</dbReference>
<feature type="domain" description="Helix-hairpin-helix DNA-binding motif class 1" evidence="7">
    <location>
        <begin position="73"/>
        <end position="92"/>
    </location>
</feature>
<comment type="caution">
    <text evidence="6">Lacks conserved residue(s) required for the propagation of feature annotation.</text>
</comment>
<dbReference type="InterPro" id="IPR003583">
    <property type="entry name" value="Hlx-hairpin-Hlx_DNA-bd_motif"/>
</dbReference>
<dbReference type="InterPro" id="IPR011114">
    <property type="entry name" value="RuvA_C"/>
</dbReference>
<evidence type="ECO:0000256" key="5">
    <source>
        <dbReference type="ARBA" id="ARBA00023204"/>
    </source>
</evidence>
<dbReference type="Proteomes" id="UP000035268">
    <property type="component" value="Chromosome"/>
</dbReference>
<comment type="subcellular location">
    <subcellularLocation>
        <location evidence="6">Cytoplasm</location>
    </subcellularLocation>
</comment>
<dbReference type="InterPro" id="IPR036267">
    <property type="entry name" value="RuvA_C_sf"/>
</dbReference>
<name>A0A0G3ELJ1_9BACT</name>
<dbReference type="EMBL" id="CP010904">
    <property type="protein sequence ID" value="AKJ65655.1"/>
    <property type="molecule type" value="Genomic_DNA"/>
</dbReference>
<keyword evidence="5 6" id="KW-0234">DNA repair</keyword>
<keyword evidence="1 6" id="KW-0963">Cytoplasm</keyword>
<dbReference type="KEGG" id="vbl:L21SP4_02430"/>
<comment type="similarity">
    <text evidence="6">Belongs to the RuvA family.</text>
</comment>
<proteinExistence type="inferred from homology"/>
<evidence type="ECO:0000259" key="7">
    <source>
        <dbReference type="SMART" id="SM00278"/>
    </source>
</evidence>
<dbReference type="PATRIC" id="fig|1609981.3.peg.2534"/>
<keyword evidence="4 6" id="KW-0233">DNA recombination</keyword>
<dbReference type="HAMAP" id="MF_00031">
    <property type="entry name" value="DNA_HJ_migration_RuvA"/>
    <property type="match status" value="1"/>
</dbReference>
<dbReference type="Pfam" id="PF01330">
    <property type="entry name" value="RuvA_N"/>
    <property type="match status" value="1"/>
</dbReference>
<evidence type="ECO:0000256" key="3">
    <source>
        <dbReference type="ARBA" id="ARBA00023125"/>
    </source>
</evidence>
<dbReference type="GO" id="GO:0005524">
    <property type="term" value="F:ATP binding"/>
    <property type="evidence" value="ECO:0007669"/>
    <property type="project" value="InterPro"/>
</dbReference>
<keyword evidence="2 6" id="KW-0227">DNA damage</keyword>
<keyword evidence="8" id="KW-0067">ATP-binding</keyword>
<dbReference type="GO" id="GO:0016787">
    <property type="term" value="F:hydrolase activity"/>
    <property type="evidence" value="ECO:0007669"/>
    <property type="project" value="UniProtKB-KW"/>
</dbReference>
<feature type="region of interest" description="Domain I" evidence="6">
    <location>
        <begin position="1"/>
        <end position="64"/>
    </location>
</feature>
<keyword evidence="9" id="KW-1185">Reference proteome</keyword>
<evidence type="ECO:0000313" key="9">
    <source>
        <dbReference type="Proteomes" id="UP000035268"/>
    </source>
</evidence>
<keyword evidence="8" id="KW-0547">Nucleotide-binding</keyword>
<dbReference type="GO" id="GO:0000400">
    <property type="term" value="F:four-way junction DNA binding"/>
    <property type="evidence" value="ECO:0007669"/>
    <property type="project" value="UniProtKB-UniRule"/>
</dbReference>
<protein>
    <recommendedName>
        <fullName evidence="6">Holliday junction branch migration complex subunit RuvA</fullName>
    </recommendedName>
</protein>
<dbReference type="GO" id="GO:0009378">
    <property type="term" value="F:four-way junction helicase activity"/>
    <property type="evidence" value="ECO:0007669"/>
    <property type="project" value="InterPro"/>
</dbReference>
<dbReference type="GO" id="GO:0009379">
    <property type="term" value="C:Holliday junction helicase complex"/>
    <property type="evidence" value="ECO:0007669"/>
    <property type="project" value="InterPro"/>
</dbReference>
<dbReference type="GO" id="GO:0006281">
    <property type="term" value="P:DNA repair"/>
    <property type="evidence" value="ECO:0007669"/>
    <property type="project" value="UniProtKB-UniRule"/>
</dbReference>
<gene>
    <name evidence="6 8" type="primary">ruvA</name>
    <name evidence="8" type="ORF">L21SP4_02430</name>
</gene>
<comment type="subunit">
    <text evidence="6">Homotetramer. Forms an RuvA(8)-RuvB(12)-Holliday junction (HJ) complex. HJ DNA is sandwiched between 2 RuvA tetramers; dsDNA enters through RuvA and exits via RuvB. An RuvB hexamer assembles on each DNA strand where it exits the tetramer. Each RuvB hexamer is contacted by two RuvA subunits (via domain III) on 2 adjacent RuvB subunits; this complex drives branch migration. In the full resolvosome a probable DNA-RuvA(4)-RuvB(12)-RuvC(2) complex forms which resolves the HJ.</text>
</comment>
<reference evidence="8 9" key="2">
    <citation type="journal article" date="2016" name="ISME J.">
        <title>Characterization of the first cultured representative of Verrucomicrobia subdivision 5 indicates the proposal of a novel phylum.</title>
        <authorList>
            <person name="Spring S."/>
            <person name="Bunk B."/>
            <person name="Sproer C."/>
            <person name="Schumann P."/>
            <person name="Rohde M."/>
            <person name="Tindall B.J."/>
            <person name="Klenk H.P."/>
        </authorList>
    </citation>
    <scope>NUCLEOTIDE SEQUENCE [LARGE SCALE GENOMIC DNA]</scope>
    <source>
        <strain evidence="8 9">L21-Fru-AB</strain>
    </source>
</reference>
<dbReference type="NCBIfam" id="TIGR00084">
    <property type="entry name" value="ruvA"/>
    <property type="match status" value="1"/>
</dbReference>
<dbReference type="Pfam" id="PF07499">
    <property type="entry name" value="RuvA_C"/>
    <property type="match status" value="1"/>
</dbReference>
<feature type="region of interest" description="Domain III" evidence="6">
    <location>
        <begin position="150"/>
        <end position="196"/>
    </location>
</feature>
<dbReference type="CDD" id="cd14332">
    <property type="entry name" value="UBA_RuvA_C"/>
    <property type="match status" value="1"/>
</dbReference>
<keyword evidence="8" id="KW-0378">Hydrolase</keyword>
<comment type="function">
    <text evidence="6">The RuvA-RuvB-RuvC complex processes Holliday junction (HJ) DNA during genetic recombination and DNA repair, while the RuvA-RuvB complex plays an important role in the rescue of blocked DNA replication forks via replication fork reversal (RFR). RuvA specifically binds to HJ cruciform DNA, conferring on it an open structure. The RuvB hexamer acts as an ATP-dependent pump, pulling dsDNA into and through the RuvAB complex. HJ branch migration allows RuvC to scan DNA until it finds its consensus sequence, where it cleaves and resolves the cruciform DNA.</text>
</comment>
<dbReference type="STRING" id="1307763.L21SP4_02430"/>
<keyword evidence="3 6" id="KW-0238">DNA-binding</keyword>
<dbReference type="GO" id="GO:0006310">
    <property type="term" value="P:DNA recombination"/>
    <property type="evidence" value="ECO:0007669"/>
    <property type="project" value="UniProtKB-UniRule"/>
</dbReference>
<dbReference type="AlphaFoldDB" id="A0A0G3ELJ1"/>